<dbReference type="EMBL" id="OX395126">
    <property type="protein sequence ID" value="CAI5764695.1"/>
    <property type="molecule type" value="Genomic_DNA"/>
</dbReference>
<evidence type="ECO:0000313" key="1">
    <source>
        <dbReference type="EMBL" id="CAI5764695.1"/>
    </source>
</evidence>
<proteinExistence type="predicted"/>
<name>A0AA35NX24_9SAUR</name>
<sequence length="98" mass="10692">MIKSATQFSLLCQVKHQSLPNSIGNINITENNNRPFKTYHLVSHSKGRGEKLPVMSSLLKINLSSLTSLKESASSHHTAMVSGLLLCLNTECTSSHSL</sequence>
<evidence type="ECO:0000313" key="2">
    <source>
        <dbReference type="Proteomes" id="UP001178461"/>
    </source>
</evidence>
<accession>A0AA35NX24</accession>
<organism evidence="1 2">
    <name type="scientific">Podarcis lilfordi</name>
    <name type="common">Lilford's wall lizard</name>
    <dbReference type="NCBI Taxonomy" id="74358"/>
    <lineage>
        <taxon>Eukaryota</taxon>
        <taxon>Metazoa</taxon>
        <taxon>Chordata</taxon>
        <taxon>Craniata</taxon>
        <taxon>Vertebrata</taxon>
        <taxon>Euteleostomi</taxon>
        <taxon>Lepidosauria</taxon>
        <taxon>Squamata</taxon>
        <taxon>Bifurcata</taxon>
        <taxon>Unidentata</taxon>
        <taxon>Episquamata</taxon>
        <taxon>Laterata</taxon>
        <taxon>Lacertibaenia</taxon>
        <taxon>Lacertidae</taxon>
        <taxon>Podarcis</taxon>
    </lineage>
</organism>
<keyword evidence="2" id="KW-1185">Reference proteome</keyword>
<protein>
    <submittedName>
        <fullName evidence="1">Uncharacterized protein</fullName>
    </submittedName>
</protein>
<reference evidence="1" key="1">
    <citation type="submission" date="2022-12" db="EMBL/GenBank/DDBJ databases">
        <authorList>
            <person name="Alioto T."/>
            <person name="Alioto T."/>
            <person name="Gomez Garrido J."/>
        </authorList>
    </citation>
    <scope>NUCLEOTIDE SEQUENCE</scope>
</reference>
<dbReference type="AlphaFoldDB" id="A0AA35NX24"/>
<gene>
    <name evidence="1" type="ORF">PODLI_1B008357</name>
</gene>
<dbReference type="Proteomes" id="UP001178461">
    <property type="component" value="Chromosome 1"/>
</dbReference>